<dbReference type="PATRIC" id="fig|80854.5.peg.2997"/>
<organism evidence="1 2">
    <name type="scientific">Moritella viscosa</name>
    <dbReference type="NCBI Taxonomy" id="80854"/>
    <lineage>
        <taxon>Bacteria</taxon>
        <taxon>Pseudomonadati</taxon>
        <taxon>Pseudomonadota</taxon>
        <taxon>Gammaproteobacteria</taxon>
        <taxon>Alteromonadales</taxon>
        <taxon>Moritellaceae</taxon>
        <taxon>Moritella</taxon>
    </lineage>
</organism>
<dbReference type="STRING" id="80854.MVIS_2823"/>
<dbReference type="AlphaFoldDB" id="A0A090IF43"/>
<dbReference type="PIRSF" id="PIRSF028304">
    <property type="entry name" value="UCP028304"/>
    <property type="match status" value="1"/>
</dbReference>
<dbReference type="HOGENOM" id="CLU_028593_2_1_6"/>
<evidence type="ECO:0000313" key="1">
    <source>
        <dbReference type="EMBL" id="SGZ15840.1"/>
    </source>
</evidence>
<dbReference type="PANTHER" id="PTHR35370">
    <property type="entry name" value="CYTOPLASMIC PROTEIN-RELATED-RELATED"/>
    <property type="match status" value="1"/>
</dbReference>
<dbReference type="EMBL" id="FPLD01000121">
    <property type="protein sequence ID" value="SGZ15840.1"/>
    <property type="molecule type" value="Genomic_DNA"/>
</dbReference>
<sequence length="582" mass="66738">MSNIRYFQSELTYLKEAGNEFAKQHPKLANFLSESSHDPDVERLLEGFAFLTGRIREKIDDEFPELTQSLMTLLWPHYTRSIPSMCIAQLTPNSGGVTEKTRVSSGVEMASKLIDGTKCIFRTCYDVDMYPIKINSVKQENSRSSSVISLNLSVENDLELSRIGLDTLRFYLNGERHISMSVFLWLFRYLDYIELDAGGGCCKRLPASMITPAGYADNESLLPYGENSFAGYRLLQEYFSLPEKFMFFDLHGLDWLNGLPQRNTVKISFVFSRALPLDVVIKDKHFQLHCTPIVNLFDKDADPIRIEHKQTQYKVRPQSPNQDHYEVYSINNVDSWDNNERKRKQLLEFESFEHQINMFEKRDYYKSNVAERISGNGFERYISFYSHQNEITNLSSETVLMKLTCSNANLAERLIIGDITYSTQNSPGYSSFTNITKPTASVSPNINGALQWQLISNMSLNYLSLANIDALKILLSTYDFNANSDRQSQRASQQRLDGIKNIVTVPVERIYKGVSIRGMKLKMDMDSNLFTNEGDMFLFSSVLNEFIRLYASINSFTELEVLNIVNSEVYNWSGKVGQQPIL</sequence>
<name>A0A090IF43_9GAMM</name>
<proteinExistence type="predicted"/>
<evidence type="ECO:0000313" key="2">
    <source>
        <dbReference type="Proteomes" id="UP000183794"/>
    </source>
</evidence>
<dbReference type="InterPro" id="IPR010272">
    <property type="entry name" value="T6SS_TssF"/>
</dbReference>
<dbReference type="OrthoDB" id="9763676at2"/>
<dbReference type="PANTHER" id="PTHR35370:SF4">
    <property type="entry name" value="TYPE VI SECRETION SYSTEM BASEPLATE SUBUNIT TSSF"/>
    <property type="match status" value="1"/>
</dbReference>
<dbReference type="KEGG" id="mvs:MVIS_2823"/>
<protein>
    <submittedName>
        <fullName evidence="1">Uncharacterized protein</fullName>
    </submittedName>
</protein>
<accession>A0A090IF43</accession>
<dbReference type="NCBIfam" id="TIGR03359">
    <property type="entry name" value="VI_chp_6"/>
    <property type="match status" value="1"/>
</dbReference>
<reference evidence="1 2" key="1">
    <citation type="submission" date="2016-11" db="EMBL/GenBank/DDBJ databases">
        <authorList>
            <person name="Jaros S."/>
            <person name="Januszkiewicz K."/>
            <person name="Wedrychowicz H."/>
        </authorList>
    </citation>
    <scope>NUCLEOTIDE SEQUENCE [LARGE SCALE GENOMIC DNA]</scope>
    <source>
        <strain evidence="1">NVI 5450</strain>
    </source>
</reference>
<gene>
    <name evidence="1" type="ORF">NVI5450_4237</name>
</gene>
<dbReference type="RefSeq" id="WP_045110920.1">
    <property type="nucleotide sequence ID" value="NZ_CAWRBC010000148.1"/>
</dbReference>
<dbReference type="Proteomes" id="UP000183794">
    <property type="component" value="Unassembled WGS sequence"/>
</dbReference>
<dbReference type="Pfam" id="PF05947">
    <property type="entry name" value="T6SS_TssF"/>
    <property type="match status" value="1"/>
</dbReference>